<evidence type="ECO:0000313" key="2">
    <source>
        <dbReference type="EMBL" id="MDR0189410.1"/>
    </source>
</evidence>
<name>A0ABU1CQ99_9PSED</name>
<organism evidence="2 3">
    <name type="scientific">Pseudomonas yamanorum</name>
    <dbReference type="NCBI Taxonomy" id="515393"/>
    <lineage>
        <taxon>Bacteria</taxon>
        <taxon>Pseudomonadati</taxon>
        <taxon>Pseudomonadota</taxon>
        <taxon>Gammaproteobacteria</taxon>
        <taxon>Pseudomonadales</taxon>
        <taxon>Pseudomonadaceae</taxon>
        <taxon>Pseudomonas</taxon>
    </lineage>
</organism>
<dbReference type="EMBL" id="JAVGXC010000008">
    <property type="protein sequence ID" value="MDR0189410.1"/>
    <property type="molecule type" value="Genomic_DNA"/>
</dbReference>
<comment type="caution">
    <text evidence="2">The sequence shown here is derived from an EMBL/GenBank/DDBJ whole genome shotgun (WGS) entry which is preliminary data.</text>
</comment>
<keyword evidence="3" id="KW-1185">Reference proteome</keyword>
<feature type="region of interest" description="Disordered" evidence="1">
    <location>
        <begin position="52"/>
        <end position="72"/>
    </location>
</feature>
<accession>A0ABU1CQ99</accession>
<reference evidence="2 3" key="1">
    <citation type="journal article" date="2023" name="Microbiol. Resour. Announc.">
        <title>Whole-genome sequence of Pseudomonas yamanorum OLsAu1 isolated from the edible ectomycorrhizal mushroom Lactarius sp. section Deliciosi.</title>
        <authorList>
            <person name="Ramirez-Mendoza R."/>
            <person name="Angeles-Argaiz R.E."/>
            <person name="Hernandez-Oaxaca D."/>
            <person name="Aguirre-Beltran L."/>
            <person name="Almaraz-Suarez J."/>
            <person name="Perez-Moreno J."/>
        </authorList>
    </citation>
    <scope>NUCLEOTIDE SEQUENCE [LARGE SCALE GENOMIC DNA]</scope>
    <source>
        <strain evidence="2 3">OLsAu1</strain>
    </source>
</reference>
<evidence type="ECO:0000256" key="1">
    <source>
        <dbReference type="SAM" id="MobiDB-lite"/>
    </source>
</evidence>
<sequence length="113" mass="12591">MSSTKEGSILKHRRSGSFVDEFADKFTAMAMSWNGETRLHVTFGRDSLEIPGERIVPDPHNPEKATLEPQSPLPYRNDIAALTIPIEVAEELAVTLLKMISQENKRKAARSGE</sequence>
<evidence type="ECO:0000313" key="3">
    <source>
        <dbReference type="Proteomes" id="UP001224477"/>
    </source>
</evidence>
<gene>
    <name evidence="2" type="ORF">RCO22_10715</name>
</gene>
<dbReference type="Proteomes" id="UP001224477">
    <property type="component" value="Unassembled WGS sequence"/>
</dbReference>
<proteinExistence type="predicted"/>
<protein>
    <submittedName>
        <fullName evidence="2">Uncharacterized protein</fullName>
    </submittedName>
</protein>
<feature type="compositionally biased region" description="Basic and acidic residues" evidence="1">
    <location>
        <begin position="52"/>
        <end position="66"/>
    </location>
</feature>
<dbReference type="RefSeq" id="WP_309254790.1">
    <property type="nucleotide sequence ID" value="NZ_JAVGXC010000008.1"/>
</dbReference>